<dbReference type="PANTHER" id="PTHR37192">
    <property type="entry name" value="TRANSMEMBRANE PROTEIN"/>
    <property type="match status" value="1"/>
</dbReference>
<reference evidence="2" key="1">
    <citation type="submission" date="2024-03" db="EMBL/GenBank/DDBJ databases">
        <title>WGS assembly of Saponaria officinalis var. Norfolk2.</title>
        <authorList>
            <person name="Jenkins J."/>
            <person name="Shu S."/>
            <person name="Grimwood J."/>
            <person name="Barry K."/>
            <person name="Goodstein D."/>
            <person name="Schmutz J."/>
            <person name="Leebens-Mack J."/>
            <person name="Osbourn A."/>
        </authorList>
    </citation>
    <scope>NUCLEOTIDE SEQUENCE [LARGE SCALE GENOMIC DNA]</scope>
    <source>
        <strain evidence="2">JIC</strain>
    </source>
</reference>
<accession>A0AAW1M2C8</accession>
<keyword evidence="1" id="KW-1133">Transmembrane helix</keyword>
<name>A0AAW1M2C8_SAPOF</name>
<keyword evidence="1" id="KW-0472">Membrane</keyword>
<dbReference type="EMBL" id="JBDFQZ010000003">
    <property type="protein sequence ID" value="KAK9743334.1"/>
    <property type="molecule type" value="Genomic_DNA"/>
</dbReference>
<evidence type="ECO:0000313" key="2">
    <source>
        <dbReference type="EMBL" id="KAK9743334.1"/>
    </source>
</evidence>
<comment type="caution">
    <text evidence="2">The sequence shown here is derived from an EMBL/GenBank/DDBJ whole genome shotgun (WGS) entry which is preliminary data.</text>
</comment>
<evidence type="ECO:0000256" key="1">
    <source>
        <dbReference type="SAM" id="Phobius"/>
    </source>
</evidence>
<evidence type="ECO:0000313" key="3">
    <source>
        <dbReference type="Proteomes" id="UP001443914"/>
    </source>
</evidence>
<sequence length="121" mass="14211">MESQQTSTCPQFNSFIDYLHSQSSLKPVSMEFNPKLPSNSLSFWDFIHYFFFRPLFAAFFVLFILALVWWIAWKTVLVHVPLVQEIFGLRKKPPKPPRPQRRFTQYYNSLNAAGKPVPPQS</sequence>
<dbReference type="PANTHER" id="PTHR37192:SF2">
    <property type="entry name" value="TRANSMEMBRANE PROTEIN"/>
    <property type="match status" value="1"/>
</dbReference>
<organism evidence="2 3">
    <name type="scientific">Saponaria officinalis</name>
    <name type="common">Common soapwort</name>
    <name type="synonym">Lychnis saponaria</name>
    <dbReference type="NCBI Taxonomy" id="3572"/>
    <lineage>
        <taxon>Eukaryota</taxon>
        <taxon>Viridiplantae</taxon>
        <taxon>Streptophyta</taxon>
        <taxon>Embryophyta</taxon>
        <taxon>Tracheophyta</taxon>
        <taxon>Spermatophyta</taxon>
        <taxon>Magnoliopsida</taxon>
        <taxon>eudicotyledons</taxon>
        <taxon>Gunneridae</taxon>
        <taxon>Pentapetalae</taxon>
        <taxon>Caryophyllales</taxon>
        <taxon>Caryophyllaceae</taxon>
        <taxon>Caryophylleae</taxon>
        <taxon>Saponaria</taxon>
    </lineage>
</organism>
<feature type="transmembrane region" description="Helical" evidence="1">
    <location>
        <begin position="46"/>
        <end position="72"/>
    </location>
</feature>
<dbReference type="InterPro" id="IPR031851">
    <property type="entry name" value="DUF4750"/>
</dbReference>
<keyword evidence="1" id="KW-0812">Transmembrane</keyword>
<gene>
    <name evidence="2" type="ORF">RND81_03G233100</name>
</gene>
<dbReference type="AlphaFoldDB" id="A0AAW1M2C8"/>
<proteinExistence type="predicted"/>
<keyword evidence="3" id="KW-1185">Reference proteome</keyword>
<evidence type="ECO:0008006" key="4">
    <source>
        <dbReference type="Google" id="ProtNLM"/>
    </source>
</evidence>
<protein>
    <recommendedName>
        <fullName evidence="4">ATP synthase F0 subunit 8</fullName>
    </recommendedName>
</protein>
<dbReference type="Pfam" id="PF15938">
    <property type="entry name" value="DUF4750"/>
    <property type="match status" value="1"/>
</dbReference>
<dbReference type="Proteomes" id="UP001443914">
    <property type="component" value="Unassembled WGS sequence"/>
</dbReference>